<dbReference type="SMART" id="SM00347">
    <property type="entry name" value="HTH_MARR"/>
    <property type="match status" value="1"/>
</dbReference>
<evidence type="ECO:0000256" key="3">
    <source>
        <dbReference type="ARBA" id="ARBA00023163"/>
    </source>
</evidence>
<reference evidence="5" key="1">
    <citation type="submission" date="2020-10" db="EMBL/GenBank/DDBJ databases">
        <title>Taxonomic study of unclassified bacteria belonging to the class Ktedonobacteria.</title>
        <authorList>
            <person name="Yabe S."/>
            <person name="Wang C.M."/>
            <person name="Zheng Y."/>
            <person name="Sakai Y."/>
            <person name="Cavaletti L."/>
            <person name="Monciardini P."/>
            <person name="Donadio S."/>
        </authorList>
    </citation>
    <scope>NUCLEOTIDE SEQUENCE</scope>
    <source>
        <strain evidence="5">SOSP1-1</strain>
    </source>
</reference>
<dbReference type="Gene3D" id="1.10.10.10">
    <property type="entry name" value="Winged helix-like DNA-binding domain superfamily/Winged helix DNA-binding domain"/>
    <property type="match status" value="1"/>
</dbReference>
<protein>
    <recommendedName>
        <fullName evidence="4">HTH marR-type domain-containing protein</fullName>
    </recommendedName>
</protein>
<name>A0A8J3HYH7_9CHLR</name>
<dbReference type="AlphaFoldDB" id="A0A8J3HYH7"/>
<keyword evidence="1" id="KW-0805">Transcription regulation</keyword>
<gene>
    <name evidence="5" type="ORF">KSX_04520</name>
</gene>
<comment type="caution">
    <text evidence="5">The sequence shown here is derived from an EMBL/GenBank/DDBJ whole genome shotgun (WGS) entry which is preliminary data.</text>
</comment>
<evidence type="ECO:0000256" key="1">
    <source>
        <dbReference type="ARBA" id="ARBA00023015"/>
    </source>
</evidence>
<evidence type="ECO:0000313" key="5">
    <source>
        <dbReference type="EMBL" id="GHO42289.1"/>
    </source>
</evidence>
<evidence type="ECO:0000259" key="4">
    <source>
        <dbReference type="PROSITE" id="PS50995"/>
    </source>
</evidence>
<dbReference type="InterPro" id="IPR000835">
    <property type="entry name" value="HTH_MarR-typ"/>
</dbReference>
<dbReference type="Pfam" id="PF12802">
    <property type="entry name" value="MarR_2"/>
    <property type="match status" value="1"/>
</dbReference>
<proteinExistence type="predicted"/>
<dbReference type="Proteomes" id="UP000612362">
    <property type="component" value="Unassembled WGS sequence"/>
</dbReference>
<dbReference type="InterPro" id="IPR036388">
    <property type="entry name" value="WH-like_DNA-bd_sf"/>
</dbReference>
<dbReference type="InterPro" id="IPR036390">
    <property type="entry name" value="WH_DNA-bd_sf"/>
</dbReference>
<sequence>MQTNKHDVQGLVGALMRVVHLLGRNQGRGLREMKLDPTAIRILEFLATNGPTQLKTLTQEMSLLPSSITRHLQGLESAGYATVINDPVDRRARLASITERGQEECQRLNQIGITMFSAVIADWNPEEVQVFTTLLKRLADHISGPRLSQQELHAYLDHTQES</sequence>
<dbReference type="PANTHER" id="PTHR42756">
    <property type="entry name" value="TRANSCRIPTIONAL REGULATOR, MARR"/>
    <property type="match status" value="1"/>
</dbReference>
<dbReference type="GO" id="GO:0003700">
    <property type="term" value="F:DNA-binding transcription factor activity"/>
    <property type="evidence" value="ECO:0007669"/>
    <property type="project" value="InterPro"/>
</dbReference>
<dbReference type="EMBL" id="BNJF01000001">
    <property type="protein sequence ID" value="GHO42289.1"/>
    <property type="molecule type" value="Genomic_DNA"/>
</dbReference>
<dbReference type="PROSITE" id="PS50995">
    <property type="entry name" value="HTH_MARR_2"/>
    <property type="match status" value="1"/>
</dbReference>
<dbReference type="SUPFAM" id="SSF46785">
    <property type="entry name" value="Winged helix' DNA-binding domain"/>
    <property type="match status" value="1"/>
</dbReference>
<keyword evidence="6" id="KW-1185">Reference proteome</keyword>
<dbReference type="GO" id="GO:0003677">
    <property type="term" value="F:DNA binding"/>
    <property type="evidence" value="ECO:0007669"/>
    <property type="project" value="UniProtKB-KW"/>
</dbReference>
<evidence type="ECO:0000256" key="2">
    <source>
        <dbReference type="ARBA" id="ARBA00023125"/>
    </source>
</evidence>
<keyword evidence="2" id="KW-0238">DNA-binding</keyword>
<dbReference type="PANTHER" id="PTHR42756:SF1">
    <property type="entry name" value="TRANSCRIPTIONAL REPRESSOR OF EMRAB OPERON"/>
    <property type="match status" value="1"/>
</dbReference>
<keyword evidence="3" id="KW-0804">Transcription</keyword>
<organism evidence="5 6">
    <name type="scientific">Ktedonospora formicarum</name>
    <dbReference type="NCBI Taxonomy" id="2778364"/>
    <lineage>
        <taxon>Bacteria</taxon>
        <taxon>Bacillati</taxon>
        <taxon>Chloroflexota</taxon>
        <taxon>Ktedonobacteria</taxon>
        <taxon>Ktedonobacterales</taxon>
        <taxon>Ktedonobacteraceae</taxon>
        <taxon>Ktedonospora</taxon>
    </lineage>
</organism>
<accession>A0A8J3HYH7</accession>
<feature type="domain" description="HTH marR-type" evidence="4">
    <location>
        <begin position="8"/>
        <end position="140"/>
    </location>
</feature>
<dbReference type="PRINTS" id="PR00598">
    <property type="entry name" value="HTHMARR"/>
</dbReference>
<evidence type="ECO:0000313" key="6">
    <source>
        <dbReference type="Proteomes" id="UP000612362"/>
    </source>
</evidence>